<dbReference type="InterPro" id="IPR015254">
    <property type="entry name" value="AGOG-like"/>
</dbReference>
<evidence type="ECO:0000313" key="2">
    <source>
        <dbReference type="Proteomes" id="UP001597119"/>
    </source>
</evidence>
<gene>
    <name evidence="1" type="ORF">ACFR9U_14170</name>
</gene>
<proteinExistence type="predicted"/>
<dbReference type="Gene3D" id="1.10.340.30">
    <property type="entry name" value="Hypothetical protein, domain 2"/>
    <property type="match status" value="1"/>
</dbReference>
<name>A0ABD6CDK4_9EURY</name>
<accession>A0ABD6CDK4</accession>
<dbReference type="InterPro" id="IPR011257">
    <property type="entry name" value="DNA_glycosylase"/>
</dbReference>
<evidence type="ECO:0000313" key="1">
    <source>
        <dbReference type="EMBL" id="MFD1588126.1"/>
    </source>
</evidence>
<dbReference type="InterPro" id="IPR023170">
    <property type="entry name" value="HhH_base_excis_C"/>
</dbReference>
<reference evidence="1 2" key="1">
    <citation type="journal article" date="2019" name="Int. J. Syst. Evol. Microbiol.">
        <title>The Global Catalogue of Microorganisms (GCM) 10K type strain sequencing project: providing services to taxonomists for standard genome sequencing and annotation.</title>
        <authorList>
            <consortium name="The Broad Institute Genomics Platform"/>
            <consortium name="The Broad Institute Genome Sequencing Center for Infectious Disease"/>
            <person name="Wu L."/>
            <person name="Ma J."/>
        </authorList>
    </citation>
    <scope>NUCLEOTIDE SEQUENCE [LARGE SCALE GENOMIC DNA]</scope>
    <source>
        <strain evidence="1 2">CGMCC 1.12125</strain>
    </source>
</reference>
<dbReference type="EMBL" id="JBHUDJ010000008">
    <property type="protein sequence ID" value="MFD1588126.1"/>
    <property type="molecule type" value="Genomic_DNA"/>
</dbReference>
<protein>
    <submittedName>
        <fullName evidence="1">N-glycosylase/DNA lyase</fullName>
    </submittedName>
</protein>
<keyword evidence="2" id="KW-1185">Reference proteome</keyword>
<dbReference type="RefSeq" id="WP_247381763.1">
    <property type="nucleotide sequence ID" value="NZ_JALLGV010000012.1"/>
</dbReference>
<keyword evidence="1" id="KW-0456">Lyase</keyword>
<dbReference type="Proteomes" id="UP001597119">
    <property type="component" value="Unassembled WGS sequence"/>
</dbReference>
<organism evidence="1 2">
    <name type="scientific">Halorientalis brevis</name>
    <dbReference type="NCBI Taxonomy" id="1126241"/>
    <lineage>
        <taxon>Archaea</taxon>
        <taxon>Methanobacteriati</taxon>
        <taxon>Methanobacteriota</taxon>
        <taxon>Stenosarchaea group</taxon>
        <taxon>Halobacteria</taxon>
        <taxon>Halobacteriales</taxon>
        <taxon>Haloarculaceae</taxon>
        <taxon>Halorientalis</taxon>
    </lineage>
</organism>
<dbReference type="SUPFAM" id="SSF48150">
    <property type="entry name" value="DNA-glycosylase"/>
    <property type="match status" value="1"/>
</dbReference>
<dbReference type="GO" id="GO:0016829">
    <property type="term" value="F:lyase activity"/>
    <property type="evidence" value="ECO:0007669"/>
    <property type="project" value="UniProtKB-KW"/>
</dbReference>
<sequence length="278" mass="31442">MNRTRIDPLADAFAALGHDGIAAFDETEPEYATLEYLYDEFGSEAHVKLLGICAATQDYQLNGDAQEFWQELERTASEFDALDSTQAVRDVLGDFMEADVNARLNQQKRERLINMFHNEFDEWFVANHTAVQPVTVWERLADALDTRMEAKTVVLAMKIYDIAHLIRHGEYLEFPYDIPIPCDLQVERVSRTSGLTTSAETDEVLDAWAELMQAVSDRLDEHVSLLRIDSIVWQAGQVIGRHEPDREAARAALVSHFETVGLDSDPARRLAEALTVTM</sequence>
<dbReference type="Pfam" id="PF09171">
    <property type="entry name" value="AGOG"/>
    <property type="match status" value="1"/>
</dbReference>
<dbReference type="Gene3D" id="1.10.1670.10">
    <property type="entry name" value="Helix-hairpin-Helix base-excision DNA repair enzymes (C-terminal)"/>
    <property type="match status" value="1"/>
</dbReference>
<dbReference type="AlphaFoldDB" id="A0ABD6CDK4"/>
<comment type="caution">
    <text evidence="1">The sequence shown here is derived from an EMBL/GenBank/DDBJ whole genome shotgun (WGS) entry which is preliminary data.</text>
</comment>